<accession>A0A5B0S0T0</accession>
<dbReference type="AlphaFoldDB" id="A0A5B0S0T0"/>
<comment type="caution">
    <text evidence="1">The sequence shown here is derived from an EMBL/GenBank/DDBJ whole genome shotgun (WGS) entry which is preliminary data.</text>
</comment>
<evidence type="ECO:0000313" key="2">
    <source>
        <dbReference type="Proteomes" id="UP000325313"/>
    </source>
</evidence>
<dbReference type="EMBL" id="VDEP01000103">
    <property type="protein sequence ID" value="KAA1131467.1"/>
    <property type="molecule type" value="Genomic_DNA"/>
</dbReference>
<dbReference type="Proteomes" id="UP000325313">
    <property type="component" value="Unassembled WGS sequence"/>
</dbReference>
<evidence type="ECO:0000313" key="1">
    <source>
        <dbReference type="EMBL" id="KAA1131467.1"/>
    </source>
</evidence>
<sequence>MLWIPRVSPGAHPYESHLLEGIIHQFSLEPVGIFMLSDHPNTDDEAPFPWIRTGGRRDTVEGLLSPFG</sequence>
<proteinExistence type="predicted"/>
<reference evidence="1 2" key="1">
    <citation type="submission" date="2019-05" db="EMBL/GenBank/DDBJ databases">
        <title>Emergence of the Ug99 lineage of the wheat stem rust pathogen through somatic hybridization.</title>
        <authorList>
            <person name="Li F."/>
            <person name="Upadhyaya N.M."/>
            <person name="Sperschneider J."/>
            <person name="Matny O."/>
            <person name="Nguyen-Phuc H."/>
            <person name="Mago R."/>
            <person name="Raley C."/>
            <person name="Miller M.E."/>
            <person name="Silverstein K.A.T."/>
            <person name="Henningsen E."/>
            <person name="Hirsch C.D."/>
            <person name="Visser B."/>
            <person name="Pretorius Z.A."/>
            <person name="Steffenson B.J."/>
            <person name="Schwessinger B."/>
            <person name="Dodds P.N."/>
            <person name="Figueroa M."/>
        </authorList>
    </citation>
    <scope>NUCLEOTIDE SEQUENCE [LARGE SCALE GENOMIC DNA]</scope>
    <source>
        <strain evidence="1 2">Ug99</strain>
    </source>
</reference>
<name>A0A5B0S0T0_PUCGR</name>
<gene>
    <name evidence="1" type="ORF">PGTUg99_017577</name>
</gene>
<organism evidence="1 2">
    <name type="scientific">Puccinia graminis f. sp. tritici</name>
    <dbReference type="NCBI Taxonomy" id="56615"/>
    <lineage>
        <taxon>Eukaryota</taxon>
        <taxon>Fungi</taxon>
        <taxon>Dikarya</taxon>
        <taxon>Basidiomycota</taxon>
        <taxon>Pucciniomycotina</taxon>
        <taxon>Pucciniomycetes</taxon>
        <taxon>Pucciniales</taxon>
        <taxon>Pucciniaceae</taxon>
        <taxon>Puccinia</taxon>
    </lineage>
</organism>
<protein>
    <submittedName>
        <fullName evidence="1">Uncharacterized protein</fullName>
    </submittedName>
</protein>